<protein>
    <submittedName>
        <fullName evidence="1">Uncharacterized protein</fullName>
    </submittedName>
</protein>
<gene>
    <name evidence="1" type="ORF">BV25DRAFT_1793665</name>
</gene>
<name>A0ACB8TIF2_9AGAM</name>
<comment type="caution">
    <text evidence="1">The sequence shown here is derived from an EMBL/GenBank/DDBJ whole genome shotgun (WGS) entry which is preliminary data.</text>
</comment>
<reference evidence="1" key="2">
    <citation type="journal article" date="2022" name="New Phytol.">
        <title>Evolutionary transition to the ectomycorrhizal habit in the genomes of a hyperdiverse lineage of mushroom-forming fungi.</title>
        <authorList>
            <person name="Looney B."/>
            <person name="Miyauchi S."/>
            <person name="Morin E."/>
            <person name="Drula E."/>
            <person name="Courty P.E."/>
            <person name="Kohler A."/>
            <person name="Kuo A."/>
            <person name="LaButti K."/>
            <person name="Pangilinan J."/>
            <person name="Lipzen A."/>
            <person name="Riley R."/>
            <person name="Andreopoulos W."/>
            <person name="He G."/>
            <person name="Johnson J."/>
            <person name="Nolan M."/>
            <person name="Tritt A."/>
            <person name="Barry K.W."/>
            <person name="Grigoriev I.V."/>
            <person name="Nagy L.G."/>
            <person name="Hibbett D."/>
            <person name="Henrissat B."/>
            <person name="Matheny P.B."/>
            <person name="Labbe J."/>
            <person name="Martin F.M."/>
        </authorList>
    </citation>
    <scope>NUCLEOTIDE SEQUENCE</scope>
    <source>
        <strain evidence="1">HHB10654</strain>
    </source>
</reference>
<proteinExistence type="predicted"/>
<accession>A0ACB8TIF2</accession>
<sequence length="93" mass="10211">MLRALLSTSRPLLARFRLAQTPPHLHPHHAPHLHPPAAPALSRGMKVRSSVKVMCDGCAVVRRKGRIYILCSKNPRHKQVCGLCIHVVGSALS</sequence>
<reference evidence="1" key="1">
    <citation type="submission" date="2021-03" db="EMBL/GenBank/DDBJ databases">
        <authorList>
            <consortium name="DOE Joint Genome Institute"/>
            <person name="Ahrendt S."/>
            <person name="Looney B.P."/>
            <person name="Miyauchi S."/>
            <person name="Morin E."/>
            <person name="Drula E."/>
            <person name="Courty P.E."/>
            <person name="Chicoki N."/>
            <person name="Fauchery L."/>
            <person name="Kohler A."/>
            <person name="Kuo A."/>
            <person name="Labutti K."/>
            <person name="Pangilinan J."/>
            <person name="Lipzen A."/>
            <person name="Riley R."/>
            <person name="Andreopoulos W."/>
            <person name="He G."/>
            <person name="Johnson J."/>
            <person name="Barry K.W."/>
            <person name="Grigoriev I.V."/>
            <person name="Nagy L."/>
            <person name="Hibbett D."/>
            <person name="Henrissat B."/>
            <person name="Matheny P.B."/>
            <person name="Labbe J."/>
            <person name="Martin F."/>
        </authorList>
    </citation>
    <scope>NUCLEOTIDE SEQUENCE</scope>
    <source>
        <strain evidence="1">HHB10654</strain>
    </source>
</reference>
<dbReference type="EMBL" id="MU277188">
    <property type="protein sequence ID" value="KAI0068223.1"/>
    <property type="molecule type" value="Genomic_DNA"/>
</dbReference>
<evidence type="ECO:0000313" key="1">
    <source>
        <dbReference type="EMBL" id="KAI0068223.1"/>
    </source>
</evidence>
<organism evidence="1 2">
    <name type="scientific">Artomyces pyxidatus</name>
    <dbReference type="NCBI Taxonomy" id="48021"/>
    <lineage>
        <taxon>Eukaryota</taxon>
        <taxon>Fungi</taxon>
        <taxon>Dikarya</taxon>
        <taxon>Basidiomycota</taxon>
        <taxon>Agaricomycotina</taxon>
        <taxon>Agaricomycetes</taxon>
        <taxon>Russulales</taxon>
        <taxon>Auriscalpiaceae</taxon>
        <taxon>Artomyces</taxon>
    </lineage>
</organism>
<keyword evidence="2" id="KW-1185">Reference proteome</keyword>
<evidence type="ECO:0000313" key="2">
    <source>
        <dbReference type="Proteomes" id="UP000814140"/>
    </source>
</evidence>
<dbReference type="Proteomes" id="UP000814140">
    <property type="component" value="Unassembled WGS sequence"/>
</dbReference>